<sequence>MASGDLYEVERIVDKRRNKKGKWEYLIRWKGYGSKEDTWEPEHHLLHCEEFIDQFNGDRLNKSIACKAPPGPGLPPAPPEQMVQRGQNGLENGNMEPVLYRAATRPQRPPPARRHTDMTQPEFPSELGPHLVNGKLNLHNSVKRKLIEDKGSAIDKRLRYNVRQNEGNSRFRDIVVRKEEGFTHVLLSSQTTDNNALTPEIMKELCRALGSAAADDSKLLLLSSVGTVFCSGLEPSYLIGRLSTDRRKESCRIAEAVREFVLAFIHFKKPIVVAINGPALGLGASILPLCDVVWASERAWFQTPCAALHLTPSGCSSYTFPQILGVALANEMLFCGRKLTAQEACSRGLVSQVFWPTTFNQEVMLRVKEMASCNAVVLEESKCLVRGIIISILEEVNVKECQMLRQLWCSTKGLETLFSYLHSKSYDK</sequence>
<dbReference type="InterPro" id="IPR014748">
    <property type="entry name" value="Enoyl-CoA_hydra_C"/>
</dbReference>
<dbReference type="AlphaFoldDB" id="A0AAV2LNU2"/>
<evidence type="ECO:0000313" key="5">
    <source>
        <dbReference type="Proteomes" id="UP001497482"/>
    </source>
</evidence>
<accession>A0AAV2LNU2</accession>
<dbReference type="SUPFAM" id="SSF52096">
    <property type="entry name" value="ClpP/crotonase"/>
    <property type="match status" value="1"/>
</dbReference>
<dbReference type="InterPro" id="IPR016197">
    <property type="entry name" value="Chromo-like_dom_sf"/>
</dbReference>
<proteinExistence type="predicted"/>
<dbReference type="Pfam" id="PF00378">
    <property type="entry name" value="ECH_1"/>
    <property type="match status" value="1"/>
</dbReference>
<keyword evidence="5" id="KW-1185">Reference proteome</keyword>
<dbReference type="CDD" id="cd18634">
    <property type="entry name" value="CD_CDY"/>
    <property type="match status" value="1"/>
</dbReference>
<dbReference type="PROSITE" id="PS00598">
    <property type="entry name" value="CHROMO_1"/>
    <property type="match status" value="1"/>
</dbReference>
<dbReference type="PANTHER" id="PTHR43684:SF2">
    <property type="entry name" value="CHROMODOMAIN Y-LIKE PROTEIN 2"/>
    <property type="match status" value="1"/>
</dbReference>
<dbReference type="Proteomes" id="UP001497482">
    <property type="component" value="Chromosome 4"/>
</dbReference>
<reference evidence="4 5" key="1">
    <citation type="submission" date="2024-04" db="EMBL/GenBank/DDBJ databases">
        <authorList>
            <person name="Waldvogel A.-M."/>
            <person name="Schoenle A."/>
        </authorList>
    </citation>
    <scope>NUCLEOTIDE SEQUENCE [LARGE SCALE GENOMIC DNA]</scope>
</reference>
<dbReference type="InterPro" id="IPR023779">
    <property type="entry name" value="Chromodomain_CS"/>
</dbReference>
<evidence type="ECO:0000259" key="3">
    <source>
        <dbReference type="PROSITE" id="PS50013"/>
    </source>
</evidence>
<dbReference type="SMART" id="SM00298">
    <property type="entry name" value="CHROMO"/>
    <property type="match status" value="1"/>
</dbReference>
<dbReference type="FunFam" id="3.90.226.10:FF:000012">
    <property type="entry name" value="Chromodomain Y-like protein 2"/>
    <property type="match status" value="1"/>
</dbReference>
<dbReference type="InterPro" id="IPR029045">
    <property type="entry name" value="ClpP/crotonase-like_dom_sf"/>
</dbReference>
<dbReference type="CDD" id="cd06558">
    <property type="entry name" value="crotonase-like"/>
    <property type="match status" value="1"/>
</dbReference>
<comment type="subcellular location">
    <subcellularLocation>
        <location evidence="1">Nucleus</location>
    </subcellularLocation>
</comment>
<dbReference type="GO" id="GO:0003714">
    <property type="term" value="F:transcription corepressor activity"/>
    <property type="evidence" value="ECO:0007669"/>
    <property type="project" value="TreeGrafter"/>
</dbReference>
<dbReference type="InterPro" id="IPR001753">
    <property type="entry name" value="Enoyl-CoA_hydra/iso"/>
</dbReference>
<dbReference type="Gene3D" id="1.10.12.10">
    <property type="entry name" value="Lyase 2-enoyl-coa Hydratase, Chain A, domain 2"/>
    <property type="match status" value="1"/>
</dbReference>
<evidence type="ECO:0000256" key="2">
    <source>
        <dbReference type="ARBA" id="ARBA00023242"/>
    </source>
</evidence>
<gene>
    <name evidence="4" type="ORF">KC01_LOCUS31579</name>
</gene>
<organism evidence="4 5">
    <name type="scientific">Knipowitschia caucasica</name>
    <name type="common">Caucasian dwarf goby</name>
    <name type="synonym">Pomatoschistus caucasicus</name>
    <dbReference type="NCBI Taxonomy" id="637954"/>
    <lineage>
        <taxon>Eukaryota</taxon>
        <taxon>Metazoa</taxon>
        <taxon>Chordata</taxon>
        <taxon>Craniata</taxon>
        <taxon>Vertebrata</taxon>
        <taxon>Euteleostomi</taxon>
        <taxon>Actinopterygii</taxon>
        <taxon>Neopterygii</taxon>
        <taxon>Teleostei</taxon>
        <taxon>Neoteleostei</taxon>
        <taxon>Acanthomorphata</taxon>
        <taxon>Gobiaria</taxon>
        <taxon>Gobiiformes</taxon>
        <taxon>Gobioidei</taxon>
        <taxon>Gobiidae</taxon>
        <taxon>Gobiinae</taxon>
        <taxon>Knipowitschia</taxon>
    </lineage>
</organism>
<dbReference type="InterPro" id="IPR051053">
    <property type="entry name" value="ECH/Chromodomain_protein"/>
</dbReference>
<protein>
    <recommendedName>
        <fullName evidence="3">Chromo domain-containing protein</fullName>
    </recommendedName>
</protein>
<dbReference type="Pfam" id="PF00385">
    <property type="entry name" value="Chromo"/>
    <property type="match status" value="1"/>
</dbReference>
<evidence type="ECO:0000313" key="4">
    <source>
        <dbReference type="EMBL" id="CAL1603992.1"/>
    </source>
</evidence>
<feature type="domain" description="Chromo" evidence="3">
    <location>
        <begin position="7"/>
        <end position="67"/>
    </location>
</feature>
<dbReference type="Gene3D" id="3.90.226.10">
    <property type="entry name" value="2-enoyl-CoA Hydratase, Chain A, domain 1"/>
    <property type="match status" value="1"/>
</dbReference>
<dbReference type="PROSITE" id="PS50013">
    <property type="entry name" value="CHROMO_2"/>
    <property type="match status" value="1"/>
</dbReference>
<dbReference type="PANTHER" id="PTHR43684">
    <property type="match status" value="1"/>
</dbReference>
<name>A0AAV2LNU2_KNICA</name>
<dbReference type="Gene3D" id="2.40.50.40">
    <property type="match status" value="1"/>
</dbReference>
<dbReference type="EMBL" id="OZ035826">
    <property type="protein sequence ID" value="CAL1603992.1"/>
    <property type="molecule type" value="Genomic_DNA"/>
</dbReference>
<dbReference type="SUPFAM" id="SSF54160">
    <property type="entry name" value="Chromo domain-like"/>
    <property type="match status" value="1"/>
</dbReference>
<keyword evidence="2" id="KW-0539">Nucleus</keyword>
<dbReference type="InterPro" id="IPR023780">
    <property type="entry name" value="Chromo_domain"/>
</dbReference>
<dbReference type="InterPro" id="IPR000953">
    <property type="entry name" value="Chromo/chromo_shadow_dom"/>
</dbReference>
<evidence type="ECO:0000256" key="1">
    <source>
        <dbReference type="ARBA" id="ARBA00004123"/>
    </source>
</evidence>
<dbReference type="GO" id="GO:0005634">
    <property type="term" value="C:nucleus"/>
    <property type="evidence" value="ECO:0007669"/>
    <property type="project" value="UniProtKB-SubCell"/>
</dbReference>